<protein>
    <recommendedName>
        <fullName evidence="3">Proliferating cell nuclear antigen PCNA N-terminal domain-containing protein</fullName>
    </recommendedName>
</protein>
<reference evidence="1 2" key="1">
    <citation type="submission" date="2022-05" db="EMBL/GenBank/DDBJ databases">
        <authorList>
            <consortium name="Genoscope - CEA"/>
            <person name="William W."/>
        </authorList>
    </citation>
    <scope>NUCLEOTIDE SEQUENCE [LARGE SCALE GENOMIC DNA]</scope>
</reference>
<organism evidence="1 2">
    <name type="scientific">Porites evermanni</name>
    <dbReference type="NCBI Taxonomy" id="104178"/>
    <lineage>
        <taxon>Eukaryota</taxon>
        <taxon>Metazoa</taxon>
        <taxon>Cnidaria</taxon>
        <taxon>Anthozoa</taxon>
        <taxon>Hexacorallia</taxon>
        <taxon>Scleractinia</taxon>
        <taxon>Fungiina</taxon>
        <taxon>Poritidae</taxon>
        <taxon>Porites</taxon>
    </lineage>
</organism>
<comment type="caution">
    <text evidence="1">The sequence shown here is derived from an EMBL/GenBank/DDBJ whole genome shotgun (WGS) entry which is preliminary data.</text>
</comment>
<name>A0ABN8PP70_9CNID</name>
<sequence>MDISESSLGEQWRSLSFCPSHSRDESMEKRLTLSETPGVAVEASQNNGINEIIEINERNTSVFQFIPPKDISKTQLDITVTSDSDALSYLKVSRICQDIKDNVRLVDYRGESIRLTFARKGRFTLSKASIPSVADSASWY</sequence>
<accession>A0ABN8PP70</accession>
<feature type="non-terminal residue" evidence="1">
    <location>
        <position position="140"/>
    </location>
</feature>
<proteinExistence type="predicted"/>
<dbReference type="Proteomes" id="UP001159427">
    <property type="component" value="Unassembled WGS sequence"/>
</dbReference>
<dbReference type="EMBL" id="CALNXI010000931">
    <property type="protein sequence ID" value="CAH3147467.1"/>
    <property type="molecule type" value="Genomic_DNA"/>
</dbReference>
<evidence type="ECO:0000313" key="2">
    <source>
        <dbReference type="Proteomes" id="UP001159427"/>
    </source>
</evidence>
<keyword evidence="2" id="KW-1185">Reference proteome</keyword>
<gene>
    <name evidence="1" type="ORF">PEVE_00044292</name>
</gene>
<evidence type="ECO:0000313" key="1">
    <source>
        <dbReference type="EMBL" id="CAH3147467.1"/>
    </source>
</evidence>
<evidence type="ECO:0008006" key="3">
    <source>
        <dbReference type="Google" id="ProtNLM"/>
    </source>
</evidence>